<feature type="compositionally biased region" description="Basic and acidic residues" evidence="1">
    <location>
        <begin position="555"/>
        <end position="622"/>
    </location>
</feature>
<keyword evidence="4" id="KW-1185">Reference proteome</keyword>
<dbReference type="InterPro" id="IPR002372">
    <property type="entry name" value="PQQ_rpt_dom"/>
</dbReference>
<feature type="compositionally biased region" description="Polar residues" evidence="1">
    <location>
        <begin position="945"/>
        <end position="954"/>
    </location>
</feature>
<feature type="region of interest" description="Disordered" evidence="1">
    <location>
        <begin position="533"/>
        <end position="637"/>
    </location>
</feature>
<dbReference type="AlphaFoldDB" id="A0A7D5SPD2"/>
<dbReference type="InterPro" id="IPR015943">
    <property type="entry name" value="WD40/YVTN_repeat-like_dom_sf"/>
</dbReference>
<evidence type="ECO:0000259" key="2">
    <source>
        <dbReference type="Pfam" id="PF13360"/>
    </source>
</evidence>
<dbReference type="EMBL" id="CP058910">
    <property type="protein sequence ID" value="QLH76567.1"/>
    <property type="molecule type" value="Genomic_DNA"/>
</dbReference>
<dbReference type="RefSeq" id="WP_179910504.1">
    <property type="nucleotide sequence ID" value="NZ_CP058910.1"/>
</dbReference>
<organism evidence="3 4">
    <name type="scientific">Halosimplex rubrum</name>
    <dbReference type="NCBI Taxonomy" id="869889"/>
    <lineage>
        <taxon>Archaea</taxon>
        <taxon>Methanobacteriati</taxon>
        <taxon>Methanobacteriota</taxon>
        <taxon>Stenosarchaea group</taxon>
        <taxon>Halobacteria</taxon>
        <taxon>Halobacteriales</taxon>
        <taxon>Haloarculaceae</taxon>
        <taxon>Halosimplex</taxon>
    </lineage>
</organism>
<reference evidence="3 4" key="1">
    <citation type="submission" date="2020-07" db="EMBL/GenBank/DDBJ databases">
        <title>Halosimplex pelagicum sp. nov. and Halosimplex rubrum sp. nov., isolated from salted brown alga Laminaria, and emended description of the genus Halosimplex.</title>
        <authorList>
            <person name="Cui H."/>
        </authorList>
    </citation>
    <scope>NUCLEOTIDE SEQUENCE [LARGE SCALE GENOMIC DNA]</scope>
    <source>
        <strain evidence="3 4">R27</strain>
    </source>
</reference>
<dbReference type="SUPFAM" id="SSF50998">
    <property type="entry name" value="Quinoprotein alcohol dehydrogenase-like"/>
    <property type="match status" value="1"/>
</dbReference>
<accession>A0A7D5SPD2</accession>
<proteinExistence type="predicted"/>
<dbReference type="Proteomes" id="UP000509667">
    <property type="component" value="Chromosome"/>
</dbReference>
<dbReference type="GeneID" id="56077051"/>
<feature type="compositionally biased region" description="Low complexity" evidence="1">
    <location>
        <begin position="625"/>
        <end position="637"/>
    </location>
</feature>
<evidence type="ECO:0000313" key="4">
    <source>
        <dbReference type="Proteomes" id="UP000509667"/>
    </source>
</evidence>
<evidence type="ECO:0000313" key="3">
    <source>
        <dbReference type="EMBL" id="QLH76567.1"/>
    </source>
</evidence>
<feature type="region of interest" description="Disordered" evidence="1">
    <location>
        <begin position="937"/>
        <end position="982"/>
    </location>
</feature>
<dbReference type="KEGG" id="hrr:HZS55_04270"/>
<name>A0A7D5SPD2_9EURY</name>
<dbReference type="InterPro" id="IPR011047">
    <property type="entry name" value="Quinoprotein_ADH-like_sf"/>
</dbReference>
<dbReference type="OrthoDB" id="8638at2157"/>
<feature type="domain" description="Pyrrolo-quinoline quinone repeat" evidence="2">
    <location>
        <begin position="74"/>
        <end position="239"/>
    </location>
</feature>
<gene>
    <name evidence="3" type="ORF">HZS55_04270</name>
</gene>
<evidence type="ECO:0000256" key="1">
    <source>
        <dbReference type="SAM" id="MobiDB-lite"/>
    </source>
</evidence>
<protein>
    <submittedName>
        <fullName evidence="3">PQQ-binding-like beta-propeller repeat protein</fullName>
    </submittedName>
</protein>
<dbReference type="Gene3D" id="2.130.10.10">
    <property type="entry name" value="YVTN repeat-like/Quinoprotein amine dehydrogenase"/>
    <property type="match status" value="1"/>
</dbReference>
<sequence length="982" mass="102384">MGSDGSFDDEYSVDETFSSGGRTRVAAGNDCLVFGSDEGRLDIVTGTDRNRIRTDDPVVDVAAGRYPFALFDAAVAAFTSGGLELWRQRVADGTHLVAPSGGGPLCVVTEGGELVGLDPETGSERFRRERPHDDVSDVSAVTGGHGRIAVAAWSFLTVVSEGGEVVLDHSFDGVVTDIALTANLAVAALKDGRLVGVDLTAGEEAWAVDDGAGAVAPADEAAVLVAFADELAVVDDDGDADPLDVPAETLAAAIPDGAALATVGEGSVAVYRPVTDPVAAVTASVDTDRADPSRPVRVVVENEGDRAAVADLGVDFGERAVAAGAPSRVDLEAGERAAFEVGVAAVDDPGDGTVTVTVDEAVVATGTVRFEEPEALAEQVATRTRLDRLDRGRARWCAVLEHTGSVAVDVSGEGETRHLEPGEEREFEFESAYEPGARVERTVTLATDGASETLPFAVDLPDRPLSVAVEQDRSGGYPYVDVELTSECDVPVAADVTISVADEFTRERAYELAPGTATVVALALPVAPSEPFPVAVTCSGTDTDKRSRLSGWPDLDDRAVPTDRRGRRRESDERPAHGRRDGAGRSRSEPHEPGEPREEATAEPERRGRADGETDRTPDDGRVAGGAEAAGASPAPAVTVERAIPEHVASGAACSERVQISVEERGVDDLAIEADGESYAVGAVAAGETVTLQRDHVFHGNGERTVSGGRVTAAGDAYPLPDATVTVERGGFHPEFVVERGRSDAAIALEAVNEGSRECELDVFGVDVGEDTWPRFDIEDGALPSGETRTLERRLSSDRVPEADVLDAGVKYRPAGEDEAFCHSLAAVLDTSGPVLAVEVGDGSAVAAGTNGVIPLRVTNRSDRTLSDLRVEASGTAVENSSLFSPAEVATVDPDERVGVNLDVKPESAGDLSIHVTCSATGPDGAVEVPARVAGPVAADRESASAEQLDQWTASVRDDTDEPERPTHLRSGYEPAEDPDGT</sequence>
<dbReference type="Pfam" id="PF13360">
    <property type="entry name" value="PQQ_2"/>
    <property type="match status" value="1"/>
</dbReference>